<dbReference type="RefSeq" id="WP_085727552.1">
    <property type="nucleotide sequence ID" value="NZ_NBYN01000026.1"/>
</dbReference>
<dbReference type="GO" id="GO:0003676">
    <property type="term" value="F:nucleic acid binding"/>
    <property type="evidence" value="ECO:0007669"/>
    <property type="project" value="InterPro"/>
</dbReference>
<dbReference type="Pfam" id="PF07669">
    <property type="entry name" value="Eco57I"/>
    <property type="match status" value="1"/>
</dbReference>
<accession>A0A1X4G925</accession>
<gene>
    <name evidence="8" type="ORF">B7O87_05485</name>
</gene>
<dbReference type="PANTHER" id="PTHR33841:SF1">
    <property type="entry name" value="DNA METHYLTRANSFERASE A"/>
    <property type="match status" value="1"/>
</dbReference>
<dbReference type="GO" id="GO:0032259">
    <property type="term" value="P:methylation"/>
    <property type="evidence" value="ECO:0007669"/>
    <property type="project" value="UniProtKB-KW"/>
</dbReference>
<name>A0A1X4G925_9CYAN</name>
<evidence type="ECO:0000256" key="4">
    <source>
        <dbReference type="ARBA" id="ARBA00022691"/>
    </source>
</evidence>
<dbReference type="InterPro" id="IPR050953">
    <property type="entry name" value="N4_N6_ade-DNA_methylase"/>
</dbReference>
<protein>
    <recommendedName>
        <fullName evidence="1">site-specific DNA-methyltransferase (adenine-specific)</fullName>
        <ecNumber evidence="1">2.1.1.72</ecNumber>
    </recommendedName>
</protein>
<reference evidence="9" key="1">
    <citation type="submission" date="2017-04" db="EMBL/GenBank/DDBJ databases">
        <authorList>
            <person name="Abreu V.A."/>
            <person name="Popin R.V."/>
            <person name="Rigonato J."/>
            <person name="Andreote A.P."/>
            <person name="Schaker P.C."/>
            <person name="Hoff-Risseti C."/>
            <person name="Alvarenga D.O."/>
            <person name="Varani A.M."/>
            <person name="Fiore M.F."/>
        </authorList>
    </citation>
    <scope>NUCLEOTIDE SEQUENCE [LARGE SCALE GENOMIC DNA]</scope>
    <source>
        <strain evidence="9">CENA303</strain>
    </source>
</reference>
<dbReference type="EMBL" id="NBYN01000026">
    <property type="protein sequence ID" value="OSO93354.1"/>
    <property type="molecule type" value="Genomic_DNA"/>
</dbReference>
<comment type="caution">
    <text evidence="8">The sequence shown here is derived from an EMBL/GenBank/DDBJ whole genome shotgun (WGS) entry which is preliminary data.</text>
</comment>
<dbReference type="Gene3D" id="3.40.50.150">
    <property type="entry name" value="Vaccinia Virus protein VP39"/>
    <property type="match status" value="1"/>
</dbReference>
<dbReference type="AlphaFoldDB" id="A0A1X4G925"/>
<dbReference type="NCBIfam" id="NF033452">
    <property type="entry name" value="BREX_1_MTaseX"/>
    <property type="match status" value="1"/>
</dbReference>
<evidence type="ECO:0000256" key="3">
    <source>
        <dbReference type="ARBA" id="ARBA00022679"/>
    </source>
</evidence>
<dbReference type="InterPro" id="IPR047939">
    <property type="entry name" value="BREX_1_PglX"/>
</dbReference>
<dbReference type="SUPFAM" id="SSF53335">
    <property type="entry name" value="S-adenosyl-L-methionine-dependent methyltransferases"/>
    <property type="match status" value="1"/>
</dbReference>
<evidence type="ECO:0000256" key="5">
    <source>
        <dbReference type="ARBA" id="ARBA00047942"/>
    </source>
</evidence>
<dbReference type="EC" id="2.1.1.72" evidence="1"/>
<feature type="coiled-coil region" evidence="6">
    <location>
        <begin position="1144"/>
        <end position="1171"/>
    </location>
</feature>
<dbReference type="GO" id="GO:0006304">
    <property type="term" value="P:DNA modification"/>
    <property type="evidence" value="ECO:0007669"/>
    <property type="project" value="InterPro"/>
</dbReference>
<keyword evidence="2 8" id="KW-0489">Methyltransferase</keyword>
<evidence type="ECO:0000313" key="8">
    <source>
        <dbReference type="EMBL" id="OSO93354.1"/>
    </source>
</evidence>
<dbReference type="PROSITE" id="PS00092">
    <property type="entry name" value="N6_MTASE"/>
    <property type="match status" value="1"/>
</dbReference>
<dbReference type="Proteomes" id="UP000192997">
    <property type="component" value="Unassembled WGS sequence"/>
</dbReference>
<keyword evidence="3 8" id="KW-0808">Transferase</keyword>
<dbReference type="InterPro" id="IPR011639">
    <property type="entry name" value="MethylTrfase_TaqI-like_dom"/>
</dbReference>
<keyword evidence="6" id="KW-0175">Coiled coil</keyword>
<feature type="domain" description="Type II methyltransferase M.TaqI-like" evidence="7">
    <location>
        <begin position="381"/>
        <end position="595"/>
    </location>
</feature>
<dbReference type="GO" id="GO:0009007">
    <property type="term" value="F:site-specific DNA-methyltransferase (adenine-specific) activity"/>
    <property type="evidence" value="ECO:0007669"/>
    <property type="project" value="UniProtKB-EC"/>
</dbReference>
<proteinExistence type="predicted"/>
<evidence type="ECO:0000313" key="9">
    <source>
        <dbReference type="Proteomes" id="UP000192997"/>
    </source>
</evidence>
<evidence type="ECO:0000256" key="2">
    <source>
        <dbReference type="ARBA" id="ARBA00022603"/>
    </source>
</evidence>
<evidence type="ECO:0000256" key="1">
    <source>
        <dbReference type="ARBA" id="ARBA00011900"/>
    </source>
</evidence>
<keyword evidence="4" id="KW-0949">S-adenosyl-L-methionine</keyword>
<evidence type="ECO:0000256" key="6">
    <source>
        <dbReference type="SAM" id="Coils"/>
    </source>
</evidence>
<dbReference type="PANTHER" id="PTHR33841">
    <property type="entry name" value="DNA METHYLTRANSFERASE YEEA-RELATED"/>
    <property type="match status" value="1"/>
</dbReference>
<comment type="catalytic activity">
    <reaction evidence="5">
        <text>a 2'-deoxyadenosine in DNA + S-adenosyl-L-methionine = an N(6)-methyl-2'-deoxyadenosine in DNA + S-adenosyl-L-homocysteine + H(+)</text>
        <dbReference type="Rhea" id="RHEA:15197"/>
        <dbReference type="Rhea" id="RHEA-COMP:12418"/>
        <dbReference type="Rhea" id="RHEA-COMP:12419"/>
        <dbReference type="ChEBI" id="CHEBI:15378"/>
        <dbReference type="ChEBI" id="CHEBI:57856"/>
        <dbReference type="ChEBI" id="CHEBI:59789"/>
        <dbReference type="ChEBI" id="CHEBI:90615"/>
        <dbReference type="ChEBI" id="CHEBI:90616"/>
        <dbReference type="EC" id="2.1.1.72"/>
    </reaction>
</comment>
<dbReference type="InterPro" id="IPR002052">
    <property type="entry name" value="DNA_methylase_N6_adenine_CS"/>
</dbReference>
<organism evidence="8 9">
    <name type="scientific">Cylindrospermopsis raciborskii CENA303</name>
    <dbReference type="NCBI Taxonomy" id="1170769"/>
    <lineage>
        <taxon>Bacteria</taxon>
        <taxon>Bacillati</taxon>
        <taxon>Cyanobacteriota</taxon>
        <taxon>Cyanophyceae</taxon>
        <taxon>Nostocales</taxon>
        <taxon>Aphanizomenonaceae</taxon>
        <taxon>Cylindrospermopsis</taxon>
    </lineage>
</organism>
<dbReference type="InterPro" id="IPR029063">
    <property type="entry name" value="SAM-dependent_MTases_sf"/>
</dbReference>
<evidence type="ECO:0000259" key="7">
    <source>
        <dbReference type="Pfam" id="PF07669"/>
    </source>
</evidence>
<sequence length="1211" mass="139137">MNRTTIKNFAIWARNHLREQVSTRATQLAITEKTITDQRNFAGGLLSGEQTLNSQEATQYQELQSHIKYLLEQQVSKNLDKQLNKQANSVLDILIEEIAYTWFNRLVALRFMEVKGYIGRVLSSSDRNLVDPDILRDRDSIADTGEIAGINQQTLKQWEDLASQQTNPEEYLYRQLLLAQCQALSSSIPALFDTRYPALLLPVNLLGQDSIIGRLVKEIAQEEWEDIEIVGWLYQFYISERKDQVIGAKSKVEAKDIPAATQLFTPRWIVQYMVENSLGRLWLENHPQSKLREKMPYYLEGEKIRGGEEQEESKVSDTAPLLGLLKEKVSPGIALTPEELTVIDPACGSGHILVYAFDLLMEIYKEQGYLEKDIPGLILSHNLYGLDIDERAVQLASFAVLMKARAINKRIFRNVPALNIKTVRCTRGYKLPTTGKLMEKDWQPLLGAFVDADNLGSLITPPSFDGTILRKQLADLELSNPILKGKDIAFLDSLIRQAELLTNKYWVVVANPPYMGNRSLNDVLKNFATKNYPDSKSDAFSMFIEMFENITHKYSYIGLLTPFVWMFLSTYEKFRNKLLSKFTITSLVQLEYNAFEPACIPVCTFSLTKASRQNYLGTYIKLSNFKGYQNQAPKTLEAIKNPNCGYLYYAKSADFAKIPGSAIAYWVSERVLEIFQESKPLNDIACPCVGLQTGNNDKFLRLWTEVNINNIGFGLDNREAAKKSGKKWFPYNKGGEFRKWYGNQQYVVNWENDGFEIRNFGIEYGMKPRSRPQNTDKYFKESVSWSKVTSSYFSLRFYPQGFIFADAGMSIFSNDKTIIKAILGVMNSPVMNGTTGSLSPTLNFEVGQISNFPILNNTIDTAQIKITENIDQAINISRQDWDNLETSWDFLTHPLLRHNSPSISQCFTQWQNQSETAFRQLQLLEEENNRYWIQTYGLETELTPEVPEDQITINRADQQRDIRSLLSYIVGCIMGRYSLDKPGIIHAGNPFDPSLHQQFPASNHAIIPITDQTYFTDDIITRFEEFIQIAYSADTCSENLKFIADTLTLKNGESPRERIQRYFLQEFISDHIQTYKKRPIYWLFTSGKKRAFNALIYLHRYQEDTLARMRTDYVLELQIKLEGEITKYQKQLEISTNNADKKIASKRLKELQDQQSELAEYQEKLQHLADARIKLDLDDGVAYNYCRFKGLVYEGSDLKMADLEKASQWKK</sequence>